<dbReference type="SUPFAM" id="SSF55957">
    <property type="entry name" value="Phosphoglucomutase, C-terminal domain"/>
    <property type="match status" value="1"/>
</dbReference>
<evidence type="ECO:0000259" key="7">
    <source>
        <dbReference type="Pfam" id="PF00408"/>
    </source>
</evidence>
<dbReference type="GO" id="GO:0006166">
    <property type="term" value="P:purine ribonucleoside salvage"/>
    <property type="evidence" value="ECO:0007669"/>
    <property type="project" value="TreeGrafter"/>
</dbReference>
<feature type="domain" description="Alpha-D-phosphohexomutase alpha/beta/alpha" evidence="10">
    <location>
        <begin position="329"/>
        <end position="454"/>
    </location>
</feature>
<dbReference type="Pfam" id="PF02880">
    <property type="entry name" value="PGM_PMM_III"/>
    <property type="match status" value="1"/>
</dbReference>
<evidence type="ECO:0000259" key="9">
    <source>
        <dbReference type="Pfam" id="PF02879"/>
    </source>
</evidence>
<dbReference type="InterPro" id="IPR005844">
    <property type="entry name" value="A-D-PHexomutase_a/b/a-I"/>
</dbReference>
<dbReference type="Pfam" id="PF02878">
    <property type="entry name" value="PGM_PMM_I"/>
    <property type="match status" value="1"/>
</dbReference>
<dbReference type="Gene3D" id="3.40.120.10">
    <property type="entry name" value="Alpha-D-Glucose-1,6-Bisphosphate, subunit A, domain 3"/>
    <property type="match status" value="3"/>
</dbReference>
<keyword evidence="5" id="KW-0460">Magnesium</keyword>
<feature type="domain" description="Alpha-D-phosphohexomutase alpha/beta/alpha" evidence="8">
    <location>
        <begin position="52"/>
        <end position="190"/>
    </location>
</feature>
<feature type="domain" description="Alpha-D-phosphohexomutase alpha/beta/alpha" evidence="9">
    <location>
        <begin position="215"/>
        <end position="319"/>
    </location>
</feature>
<feature type="domain" description="Alpha-D-phosphohexomutase C-terminal" evidence="7">
    <location>
        <begin position="507"/>
        <end position="553"/>
    </location>
</feature>
<dbReference type="InterPro" id="IPR005846">
    <property type="entry name" value="A-D-PHexomutase_a/b/a-III"/>
</dbReference>
<gene>
    <name evidence="11" type="ORF">EZS27_019190</name>
</gene>
<dbReference type="GO" id="GO:0000287">
    <property type="term" value="F:magnesium ion binding"/>
    <property type="evidence" value="ECO:0007669"/>
    <property type="project" value="InterPro"/>
</dbReference>
<comment type="cofactor">
    <cofactor evidence="1">
        <name>Mg(2+)</name>
        <dbReference type="ChEBI" id="CHEBI:18420"/>
    </cofactor>
</comment>
<dbReference type="PROSITE" id="PS00710">
    <property type="entry name" value="PGM_PMM"/>
    <property type="match status" value="1"/>
</dbReference>
<evidence type="ECO:0000313" key="11">
    <source>
        <dbReference type="EMBL" id="KAA6332287.1"/>
    </source>
</evidence>
<evidence type="ECO:0000259" key="8">
    <source>
        <dbReference type="Pfam" id="PF02878"/>
    </source>
</evidence>
<reference evidence="11" key="1">
    <citation type="submission" date="2019-03" db="EMBL/GenBank/DDBJ databases">
        <title>Single cell metagenomics reveals metabolic interactions within the superorganism composed of flagellate Streblomastix strix and complex community of Bacteroidetes bacteria on its surface.</title>
        <authorList>
            <person name="Treitli S.C."/>
            <person name="Kolisko M."/>
            <person name="Husnik F."/>
            <person name="Keeling P."/>
            <person name="Hampl V."/>
        </authorList>
    </citation>
    <scope>NUCLEOTIDE SEQUENCE</scope>
    <source>
        <strain evidence="11">STM</strain>
    </source>
</reference>
<dbReference type="AlphaFoldDB" id="A0A5J4RE06"/>
<dbReference type="Pfam" id="PF00408">
    <property type="entry name" value="PGM_PMM_IV"/>
    <property type="match status" value="1"/>
</dbReference>
<dbReference type="GO" id="GO:0008973">
    <property type="term" value="F:phosphopentomutase activity"/>
    <property type="evidence" value="ECO:0007669"/>
    <property type="project" value="TreeGrafter"/>
</dbReference>
<dbReference type="InterPro" id="IPR005841">
    <property type="entry name" value="Alpha-D-phosphohexomutase_SF"/>
</dbReference>
<dbReference type="SUPFAM" id="SSF53738">
    <property type="entry name" value="Phosphoglucomutase, first 3 domains"/>
    <property type="match status" value="3"/>
</dbReference>
<evidence type="ECO:0000256" key="5">
    <source>
        <dbReference type="ARBA" id="ARBA00022842"/>
    </source>
</evidence>
<evidence type="ECO:0000256" key="6">
    <source>
        <dbReference type="ARBA" id="ARBA00023235"/>
    </source>
</evidence>
<protein>
    <submittedName>
        <fullName evidence="11">Phosphoglucomutase</fullName>
        <ecNumber evidence="11">5.4.2.2</ecNumber>
    </submittedName>
</protein>
<evidence type="ECO:0000256" key="4">
    <source>
        <dbReference type="ARBA" id="ARBA00022723"/>
    </source>
</evidence>
<dbReference type="PRINTS" id="PR00509">
    <property type="entry name" value="PGMPMM"/>
</dbReference>
<proteinExistence type="inferred from homology"/>
<dbReference type="Gene3D" id="3.30.310.50">
    <property type="entry name" value="Alpha-D-phosphohexomutase, C-terminal domain"/>
    <property type="match status" value="1"/>
</dbReference>
<keyword evidence="3" id="KW-0597">Phosphoprotein</keyword>
<dbReference type="CDD" id="cd05799">
    <property type="entry name" value="PGM2"/>
    <property type="match status" value="1"/>
</dbReference>
<dbReference type="EMBL" id="SNRY01001260">
    <property type="protein sequence ID" value="KAA6332287.1"/>
    <property type="molecule type" value="Genomic_DNA"/>
</dbReference>
<comment type="caution">
    <text evidence="11">The sequence shown here is derived from an EMBL/GenBank/DDBJ whole genome shotgun (WGS) entry which is preliminary data.</text>
</comment>
<evidence type="ECO:0000256" key="3">
    <source>
        <dbReference type="ARBA" id="ARBA00022553"/>
    </source>
</evidence>
<organism evidence="11">
    <name type="scientific">termite gut metagenome</name>
    <dbReference type="NCBI Taxonomy" id="433724"/>
    <lineage>
        <taxon>unclassified sequences</taxon>
        <taxon>metagenomes</taxon>
        <taxon>organismal metagenomes</taxon>
    </lineage>
</organism>
<dbReference type="GO" id="GO:0004614">
    <property type="term" value="F:phosphoglucomutase activity"/>
    <property type="evidence" value="ECO:0007669"/>
    <property type="project" value="UniProtKB-EC"/>
</dbReference>
<dbReference type="EC" id="5.4.2.2" evidence="11"/>
<name>A0A5J4RE06_9ZZZZ</name>
<dbReference type="InterPro" id="IPR036900">
    <property type="entry name" value="A-D-PHexomutase_C_sf"/>
</dbReference>
<accession>A0A5J4RE06</accession>
<dbReference type="PANTHER" id="PTHR45745:SF1">
    <property type="entry name" value="PHOSPHOGLUCOMUTASE 2B-RELATED"/>
    <property type="match status" value="1"/>
</dbReference>
<keyword evidence="6 11" id="KW-0413">Isomerase</keyword>
<evidence type="ECO:0000256" key="1">
    <source>
        <dbReference type="ARBA" id="ARBA00001946"/>
    </source>
</evidence>
<dbReference type="GO" id="GO:0005975">
    <property type="term" value="P:carbohydrate metabolic process"/>
    <property type="evidence" value="ECO:0007669"/>
    <property type="project" value="InterPro"/>
</dbReference>
<comment type="similarity">
    <text evidence="2">Belongs to the phosphohexose mutase family.</text>
</comment>
<dbReference type="InterPro" id="IPR016055">
    <property type="entry name" value="A-D-PHexomutase_a/b/a-I/II/III"/>
</dbReference>
<dbReference type="Pfam" id="PF02879">
    <property type="entry name" value="PGM_PMM_II"/>
    <property type="match status" value="1"/>
</dbReference>
<evidence type="ECO:0000259" key="10">
    <source>
        <dbReference type="Pfam" id="PF02880"/>
    </source>
</evidence>
<sequence length="582" mass="64442">MDDNQELLKQVTDKAHKWLTPAYDADTQAEVKRMLDSNDKTELIECFYKDLEFGTGGLRGIMGAGSNRMNIYTVGAATQGLSNYLNRNFKDLKQISVVVGHDCRNNSRKFAEISADIFSANGIKVYLFDALRPTPEISFAIRQLGCQSGIILTASHNPKEYNGYKAYWDDGAQVLAPHDSGIIDEVAQIASAADIKFTGNPEHIEIIGENVDKLYLDAVKTVSIAPEVIQRHHDLKIVYTPIHGTGVMLIPRALKMWGFTNVIDVPKQNVISGDFPTVVSPNPEEPAALSLAIEKAKATDADLVMASDPDADRVGISCKNDKGEWILVNGNQTCMVYLYYILTQYKALGKLKGNEFCVKTIVTTELIKSIAAKNNIEMLDCYTGFKWIAREIRLREGKQKYIGGGEESYGFLAEDFVRDKDAVSACCLIAEIAAWAKDNGKTIFQLLQDIYVEYGFSKEKSISVVKKGKSGAEEISQMMTDYRNNPPKEIAGSKVAYRKDFQTLKQTDANEKVTSLQMPETSNALQYFTEDGTKISVRPSGTEPKIKFYIEVKGTMGCRNCYDSANADADEKVKAVAKSLGI</sequence>
<dbReference type="InterPro" id="IPR005843">
    <property type="entry name" value="A-D-PHexomutase_C"/>
</dbReference>
<dbReference type="InterPro" id="IPR005845">
    <property type="entry name" value="A-D-PHexomutase_a/b/a-II"/>
</dbReference>
<evidence type="ECO:0000256" key="2">
    <source>
        <dbReference type="ARBA" id="ARBA00010231"/>
    </source>
</evidence>
<dbReference type="PANTHER" id="PTHR45745">
    <property type="entry name" value="PHOSPHOMANNOMUTASE 45A"/>
    <property type="match status" value="1"/>
</dbReference>
<keyword evidence="4" id="KW-0479">Metal-binding</keyword>
<dbReference type="InterPro" id="IPR016066">
    <property type="entry name" value="A-D-PHexomutase_CS"/>
</dbReference>